<evidence type="ECO:0000256" key="2">
    <source>
        <dbReference type="ARBA" id="ARBA00022857"/>
    </source>
</evidence>
<evidence type="ECO:0000256" key="4">
    <source>
        <dbReference type="ARBA" id="ARBA00023141"/>
    </source>
</evidence>
<dbReference type="SUPFAM" id="SSF53223">
    <property type="entry name" value="Aminoacid dehydrogenase-like, N-terminal domain"/>
    <property type="match status" value="1"/>
</dbReference>
<dbReference type="SUPFAM" id="SSF51735">
    <property type="entry name" value="NAD(P)-binding Rossmann-fold domains"/>
    <property type="match status" value="1"/>
</dbReference>
<dbReference type="Pfam" id="PF08501">
    <property type="entry name" value="Shikimate_dh_N"/>
    <property type="match status" value="1"/>
</dbReference>
<dbReference type="Gene3D" id="3.40.50.720">
    <property type="entry name" value="NAD(P)-binding Rossmann-like Domain"/>
    <property type="match status" value="1"/>
</dbReference>
<keyword evidence="4" id="KW-0057">Aromatic amino acid biosynthesis</keyword>
<gene>
    <name evidence="6" type="ORF">ACFFGH_09250</name>
</gene>
<proteinExistence type="predicted"/>
<evidence type="ECO:0000256" key="3">
    <source>
        <dbReference type="ARBA" id="ARBA00023002"/>
    </source>
</evidence>
<reference evidence="6 7" key="1">
    <citation type="submission" date="2024-09" db="EMBL/GenBank/DDBJ databases">
        <authorList>
            <person name="Sun Q."/>
            <person name="Mori K."/>
        </authorList>
    </citation>
    <scope>NUCLEOTIDE SEQUENCE [LARGE SCALE GENOMIC DNA]</scope>
    <source>
        <strain evidence="6 7">KCTC 23076</strain>
    </source>
</reference>
<comment type="pathway">
    <text evidence="1">Metabolic intermediate biosynthesis; chorismate biosynthesis; chorismate from D-erythrose 4-phosphate and phosphoenolpyruvate: step 4/7.</text>
</comment>
<comment type="caution">
    <text evidence="6">The sequence shown here is derived from an EMBL/GenBank/DDBJ whole genome shotgun (WGS) entry which is preliminary data.</text>
</comment>
<sequence length="283" mass="29476">MAEPDPLDRPPGDFRRLAVLGSPIAHSKSPALHAAAYRVLGLDWEYAAVEVTTTTLPGFLGGLDSSWRGLSLTMPLKRDVVPLLTTTDELVELTGAANTVRIEPGVLAGFNTDVYGIEESFRRAGVAALHSVAILGGGATAASALVAASQMGATAATIALRDPAKGGALRTLADRLGVHLQVQAIGSPLPPCDAVVSTLPNGAEARPMVPEHVRRSAVLLDVAYEPWPTPLAASWTGPVIPGIEMLVHQAVAQVRVFLQGSPDRSLPGDDRVLTAMRSAVGLT</sequence>
<keyword evidence="3" id="KW-0560">Oxidoreductase</keyword>
<evidence type="ECO:0000313" key="6">
    <source>
        <dbReference type="EMBL" id="MFC0678027.1"/>
    </source>
</evidence>
<dbReference type="RefSeq" id="WP_386667518.1">
    <property type="nucleotide sequence ID" value="NZ_JBHLTG010000002.1"/>
</dbReference>
<dbReference type="PANTHER" id="PTHR21089">
    <property type="entry name" value="SHIKIMATE DEHYDROGENASE"/>
    <property type="match status" value="1"/>
</dbReference>
<dbReference type="PANTHER" id="PTHR21089:SF1">
    <property type="entry name" value="BIFUNCTIONAL 3-DEHYDROQUINATE DEHYDRATASE_SHIKIMATE DEHYDROGENASE, CHLOROPLASTIC"/>
    <property type="match status" value="1"/>
</dbReference>
<keyword evidence="2" id="KW-0521">NADP</keyword>
<evidence type="ECO:0000259" key="5">
    <source>
        <dbReference type="Pfam" id="PF08501"/>
    </source>
</evidence>
<keyword evidence="4" id="KW-0028">Amino-acid biosynthesis</keyword>
<accession>A0ABV6RNR6</accession>
<dbReference type="EMBL" id="JBHLTG010000002">
    <property type="protein sequence ID" value="MFC0678027.1"/>
    <property type="molecule type" value="Genomic_DNA"/>
</dbReference>
<feature type="domain" description="Shikimate dehydrogenase substrate binding N-terminal" evidence="5">
    <location>
        <begin position="19"/>
        <end position="100"/>
    </location>
</feature>
<dbReference type="Gene3D" id="3.40.50.10860">
    <property type="entry name" value="Leucine Dehydrogenase, chain A, domain 1"/>
    <property type="match status" value="1"/>
</dbReference>
<dbReference type="Proteomes" id="UP001589896">
    <property type="component" value="Unassembled WGS sequence"/>
</dbReference>
<organism evidence="6 7">
    <name type="scientific">Lysobacter korlensis</name>
    <dbReference type="NCBI Taxonomy" id="553636"/>
    <lineage>
        <taxon>Bacteria</taxon>
        <taxon>Pseudomonadati</taxon>
        <taxon>Pseudomonadota</taxon>
        <taxon>Gammaproteobacteria</taxon>
        <taxon>Lysobacterales</taxon>
        <taxon>Lysobacteraceae</taxon>
        <taxon>Lysobacter</taxon>
    </lineage>
</organism>
<dbReference type="InterPro" id="IPR036291">
    <property type="entry name" value="NAD(P)-bd_dom_sf"/>
</dbReference>
<dbReference type="InterPro" id="IPR013708">
    <property type="entry name" value="Shikimate_DH-bd_N"/>
</dbReference>
<evidence type="ECO:0000313" key="7">
    <source>
        <dbReference type="Proteomes" id="UP001589896"/>
    </source>
</evidence>
<evidence type="ECO:0000256" key="1">
    <source>
        <dbReference type="ARBA" id="ARBA00004871"/>
    </source>
</evidence>
<protein>
    <submittedName>
        <fullName evidence="6">Shikimate dehydrogenase family protein</fullName>
    </submittedName>
</protein>
<keyword evidence="7" id="KW-1185">Reference proteome</keyword>
<dbReference type="InterPro" id="IPR022893">
    <property type="entry name" value="Shikimate_DH_fam"/>
</dbReference>
<dbReference type="InterPro" id="IPR046346">
    <property type="entry name" value="Aminoacid_DH-like_N_sf"/>
</dbReference>
<name>A0ABV6RNR6_9GAMM</name>